<feature type="signal peptide" evidence="1">
    <location>
        <begin position="1"/>
        <end position="17"/>
    </location>
</feature>
<evidence type="ECO:0000313" key="2">
    <source>
        <dbReference type="EMBL" id="KAF2069456.1"/>
    </source>
</evidence>
<organism evidence="2 3">
    <name type="scientific">Polysphondylium violaceum</name>
    <dbReference type="NCBI Taxonomy" id="133409"/>
    <lineage>
        <taxon>Eukaryota</taxon>
        <taxon>Amoebozoa</taxon>
        <taxon>Evosea</taxon>
        <taxon>Eumycetozoa</taxon>
        <taxon>Dictyostelia</taxon>
        <taxon>Dictyosteliales</taxon>
        <taxon>Dictyosteliaceae</taxon>
        <taxon>Polysphondylium</taxon>
    </lineage>
</organism>
<dbReference type="AlphaFoldDB" id="A0A8J4PN61"/>
<evidence type="ECO:0000256" key="1">
    <source>
        <dbReference type="SAM" id="SignalP"/>
    </source>
</evidence>
<dbReference type="PANTHER" id="PTHR31648:SF4">
    <property type="entry name" value="CARBOHYDRATE BINDING DOMAIN-CONTAINING PROTEIN"/>
    <property type="match status" value="1"/>
</dbReference>
<dbReference type="OrthoDB" id="19902at2759"/>
<evidence type="ECO:0000313" key="3">
    <source>
        <dbReference type="Proteomes" id="UP000695562"/>
    </source>
</evidence>
<accession>A0A8J4PN61</accession>
<comment type="caution">
    <text evidence="2">The sequence shown here is derived from an EMBL/GenBank/DDBJ whole genome shotgun (WGS) entry which is preliminary data.</text>
</comment>
<sequence length="234" mass="26115">MKVICLLLFFFVCGSLAHHCKNTTGYNTRFSLSAYNTYFPGKNGMEAMSFFECGSINIDFKQKQMAVSFHIIISGHPTIDGSLFAFGQNNTMYVTMNNGTACKKFPNSYPFPSGWPNVTNWGKTKIGQTSVDILDIPASPNGPMTNQTVFYDHKHCACLSTIIRNADISNAGVSTMLFFNFENKPNPDGFNLPSSCLNSDEHVDILLNRKRGDPTAEEQFQQSKALHYILQAFQ</sequence>
<dbReference type="Pfam" id="PF25544">
    <property type="entry name" value="Ependymin_amoebozoa"/>
    <property type="match status" value="1"/>
</dbReference>
<keyword evidence="1" id="KW-0732">Signal</keyword>
<proteinExistence type="predicted"/>
<protein>
    <submittedName>
        <fullName evidence="2">Uncharacterized protein</fullName>
    </submittedName>
</protein>
<gene>
    <name evidence="2" type="ORF">CYY_009229</name>
</gene>
<dbReference type="InterPro" id="IPR040310">
    <property type="entry name" value="DDB_G0292248"/>
</dbReference>
<feature type="chain" id="PRO_5035274228" evidence="1">
    <location>
        <begin position="18"/>
        <end position="234"/>
    </location>
</feature>
<reference evidence="2" key="1">
    <citation type="submission" date="2020-01" db="EMBL/GenBank/DDBJ databases">
        <title>Development of genomics and gene disruption for Polysphondylium violaceum indicates a role for the polyketide synthase stlB in stalk morphogenesis.</title>
        <authorList>
            <person name="Narita B."/>
            <person name="Kawabe Y."/>
            <person name="Kin K."/>
            <person name="Saito T."/>
            <person name="Gibbs R."/>
            <person name="Kuspa A."/>
            <person name="Muzny D."/>
            <person name="Queller D."/>
            <person name="Richards S."/>
            <person name="Strassman J."/>
            <person name="Sucgang R."/>
            <person name="Worley K."/>
            <person name="Schaap P."/>
        </authorList>
    </citation>
    <scope>NUCLEOTIDE SEQUENCE</scope>
    <source>
        <strain evidence="2">QSvi11</strain>
    </source>
</reference>
<dbReference type="Proteomes" id="UP000695562">
    <property type="component" value="Unassembled WGS sequence"/>
</dbReference>
<dbReference type="PANTHER" id="PTHR31648">
    <property type="entry name" value="TRANSMEMBRANE PROTEIN-RELATED"/>
    <property type="match status" value="1"/>
</dbReference>
<dbReference type="EMBL" id="AJWJ01000659">
    <property type="protein sequence ID" value="KAF2069456.1"/>
    <property type="molecule type" value="Genomic_DNA"/>
</dbReference>
<name>A0A8J4PN61_9MYCE</name>
<keyword evidence="3" id="KW-1185">Reference proteome</keyword>